<dbReference type="EC" id="1.2.1.84" evidence="1"/>
<keyword evidence="4" id="KW-1185">Reference proteome</keyword>
<dbReference type="InterPro" id="IPR026055">
    <property type="entry name" value="FAR"/>
</dbReference>
<dbReference type="PANTHER" id="PTHR11011:SF60">
    <property type="entry name" value="FATTY ACYL-COA REDUCTASE-RELATED"/>
    <property type="match status" value="1"/>
</dbReference>
<keyword evidence="1" id="KW-0472">Membrane</keyword>
<comment type="function">
    <text evidence="1">Catalyzes the reduction of fatty acyl-CoA to fatty alcohols.</text>
</comment>
<dbReference type="Proteomes" id="UP000617340">
    <property type="component" value="Unassembled WGS sequence"/>
</dbReference>
<feature type="transmembrane region" description="Helical" evidence="1">
    <location>
        <begin position="165"/>
        <end position="187"/>
    </location>
</feature>
<comment type="catalytic activity">
    <reaction evidence="1">
        <text>a long-chain fatty acyl-CoA + 2 NADPH + 2 H(+) = a long-chain primary fatty alcohol + 2 NADP(+) + CoA</text>
        <dbReference type="Rhea" id="RHEA:52716"/>
        <dbReference type="ChEBI" id="CHEBI:15378"/>
        <dbReference type="ChEBI" id="CHEBI:57287"/>
        <dbReference type="ChEBI" id="CHEBI:57783"/>
        <dbReference type="ChEBI" id="CHEBI:58349"/>
        <dbReference type="ChEBI" id="CHEBI:77396"/>
        <dbReference type="ChEBI" id="CHEBI:83139"/>
        <dbReference type="EC" id="1.2.1.84"/>
    </reaction>
</comment>
<dbReference type="Pfam" id="PF07993">
    <property type="entry name" value="NAD_binding_4"/>
    <property type="match status" value="1"/>
</dbReference>
<name>A0A834IZP6_VESGE</name>
<keyword evidence="1" id="KW-0443">Lipid metabolism</keyword>
<dbReference type="GO" id="GO:0080019">
    <property type="term" value="F:alcohol-forming very long-chain fatty acyl-CoA reductase activity"/>
    <property type="evidence" value="ECO:0007669"/>
    <property type="project" value="InterPro"/>
</dbReference>
<gene>
    <name evidence="3" type="ORF">HZH68_017115</name>
</gene>
<keyword evidence="1" id="KW-0444">Lipid biosynthesis</keyword>
<proteinExistence type="inferred from homology"/>
<dbReference type="InterPro" id="IPR013120">
    <property type="entry name" value="FAR_NAD-bd"/>
</dbReference>
<reference evidence="3" key="1">
    <citation type="journal article" date="2020" name="G3 (Bethesda)">
        <title>High-Quality Assemblies for Three Invasive Social Wasps from the &lt;i&gt;Vespula&lt;/i&gt; Genus.</title>
        <authorList>
            <person name="Harrop T.W.R."/>
            <person name="Guhlin J."/>
            <person name="McLaughlin G.M."/>
            <person name="Permina E."/>
            <person name="Stockwell P."/>
            <person name="Gilligan J."/>
            <person name="Le Lec M.F."/>
            <person name="Gruber M.A.M."/>
            <person name="Quinn O."/>
            <person name="Lovegrove M."/>
            <person name="Duncan E.J."/>
            <person name="Remnant E.J."/>
            <person name="Van Eeckhoven J."/>
            <person name="Graham B."/>
            <person name="Knapp R.A."/>
            <person name="Langford K.W."/>
            <person name="Kronenberg Z."/>
            <person name="Press M.O."/>
            <person name="Eacker S.M."/>
            <person name="Wilson-Rankin E.E."/>
            <person name="Purcell J."/>
            <person name="Lester P.J."/>
            <person name="Dearden P.K."/>
        </authorList>
    </citation>
    <scope>NUCLEOTIDE SEQUENCE</scope>
    <source>
        <strain evidence="3">Linc-1</strain>
    </source>
</reference>
<dbReference type="EMBL" id="JACSDZ010000025">
    <property type="protein sequence ID" value="KAF7379270.1"/>
    <property type="molecule type" value="Genomic_DNA"/>
</dbReference>
<dbReference type="PANTHER" id="PTHR11011">
    <property type="entry name" value="MALE STERILITY PROTEIN 2-RELATED"/>
    <property type="match status" value="1"/>
</dbReference>
<keyword evidence="1" id="KW-0812">Transmembrane</keyword>
<comment type="similarity">
    <text evidence="1">Belongs to the fatty acyl-CoA reductase family.</text>
</comment>
<keyword evidence="1" id="KW-0521">NADP</keyword>
<dbReference type="GO" id="GO:0102965">
    <property type="term" value="F:alcohol-forming long-chain fatty acyl-CoA reductase activity"/>
    <property type="evidence" value="ECO:0007669"/>
    <property type="project" value="UniProtKB-EC"/>
</dbReference>
<sequence>MIWDYDNGFKLLGEWPNTYVYTKSIAENIVKKHAGLMPIGIFRPAIVMPTYREPICGWIDNMHGLVGVTAGGAMGLIRANYCDKSVKMSVVPGDLTTNALIVSAWDIANNRRFNEEIPIYNYVSKENPINIEEITRLSKKYTLLLPTNKIFWCCSYRNIKYYPIYLLYMCFQHLLPALVIDAFAFCIGKQPSFLKTTLPSFGYLRM</sequence>
<protein>
    <recommendedName>
        <fullName evidence="1">Fatty acyl-CoA reductase</fullName>
        <ecNumber evidence="1">1.2.1.84</ecNumber>
    </recommendedName>
</protein>
<organism evidence="3 4">
    <name type="scientific">Vespula germanica</name>
    <name type="common">German yellow jacket</name>
    <name type="synonym">Paravespula germanica</name>
    <dbReference type="NCBI Taxonomy" id="30212"/>
    <lineage>
        <taxon>Eukaryota</taxon>
        <taxon>Metazoa</taxon>
        <taxon>Ecdysozoa</taxon>
        <taxon>Arthropoda</taxon>
        <taxon>Hexapoda</taxon>
        <taxon>Insecta</taxon>
        <taxon>Pterygota</taxon>
        <taxon>Neoptera</taxon>
        <taxon>Endopterygota</taxon>
        <taxon>Hymenoptera</taxon>
        <taxon>Apocrita</taxon>
        <taxon>Aculeata</taxon>
        <taxon>Vespoidea</taxon>
        <taxon>Vespidae</taxon>
        <taxon>Vespinae</taxon>
        <taxon>Vespula</taxon>
    </lineage>
</organism>
<dbReference type="GO" id="GO:0035336">
    <property type="term" value="P:long-chain fatty-acyl-CoA metabolic process"/>
    <property type="evidence" value="ECO:0007669"/>
    <property type="project" value="TreeGrafter"/>
</dbReference>
<evidence type="ECO:0000313" key="3">
    <source>
        <dbReference type="EMBL" id="KAF7379270.1"/>
    </source>
</evidence>
<dbReference type="AlphaFoldDB" id="A0A834IZP6"/>
<evidence type="ECO:0000259" key="2">
    <source>
        <dbReference type="Pfam" id="PF07993"/>
    </source>
</evidence>
<dbReference type="GO" id="GO:0005777">
    <property type="term" value="C:peroxisome"/>
    <property type="evidence" value="ECO:0007669"/>
    <property type="project" value="TreeGrafter"/>
</dbReference>
<accession>A0A834IZP6</accession>
<evidence type="ECO:0000313" key="4">
    <source>
        <dbReference type="Proteomes" id="UP000617340"/>
    </source>
</evidence>
<comment type="caution">
    <text evidence="3">The sequence shown here is derived from an EMBL/GenBank/DDBJ whole genome shotgun (WGS) entry which is preliminary data.</text>
</comment>
<keyword evidence="1" id="KW-0560">Oxidoreductase</keyword>
<feature type="domain" description="Thioester reductase (TE)" evidence="2">
    <location>
        <begin position="10"/>
        <end position="99"/>
    </location>
</feature>
<evidence type="ECO:0000256" key="1">
    <source>
        <dbReference type="RuleBase" id="RU363097"/>
    </source>
</evidence>
<dbReference type="Gene3D" id="3.40.50.720">
    <property type="entry name" value="NAD(P)-binding Rossmann-like Domain"/>
    <property type="match status" value="1"/>
</dbReference>
<keyword evidence="1" id="KW-1133">Transmembrane helix</keyword>